<organism evidence="2 3">
    <name type="scientific">Python bivittatus</name>
    <name type="common">Burmese python</name>
    <name type="synonym">Python molurus bivittatus</name>
    <dbReference type="NCBI Taxonomy" id="176946"/>
    <lineage>
        <taxon>Eukaryota</taxon>
        <taxon>Metazoa</taxon>
        <taxon>Chordata</taxon>
        <taxon>Craniata</taxon>
        <taxon>Vertebrata</taxon>
        <taxon>Euteleostomi</taxon>
        <taxon>Lepidosauria</taxon>
        <taxon>Squamata</taxon>
        <taxon>Bifurcata</taxon>
        <taxon>Unidentata</taxon>
        <taxon>Episquamata</taxon>
        <taxon>Toxicofera</taxon>
        <taxon>Serpentes</taxon>
        <taxon>Henophidia</taxon>
        <taxon>Pythonidae</taxon>
        <taxon>Python</taxon>
    </lineage>
</organism>
<feature type="compositionally biased region" description="Basic residues" evidence="1">
    <location>
        <begin position="51"/>
        <end position="61"/>
    </location>
</feature>
<reference evidence="3" key="1">
    <citation type="submission" date="2025-08" db="UniProtKB">
        <authorList>
            <consortium name="RefSeq"/>
        </authorList>
    </citation>
    <scope>IDENTIFICATION</scope>
    <source>
        <tissue evidence="3">Liver</tissue>
    </source>
</reference>
<feature type="compositionally biased region" description="Basic and acidic residues" evidence="1">
    <location>
        <begin position="157"/>
        <end position="177"/>
    </location>
</feature>
<evidence type="ECO:0000313" key="3">
    <source>
        <dbReference type="RefSeq" id="XP_025026635.1"/>
    </source>
</evidence>
<dbReference type="AlphaFoldDB" id="A0A9F5IKC7"/>
<proteinExistence type="predicted"/>
<name>A0A9F5IKC7_PYTBI</name>
<feature type="compositionally biased region" description="Basic and acidic residues" evidence="1">
    <location>
        <begin position="1"/>
        <end position="12"/>
    </location>
</feature>
<dbReference type="GeneID" id="103064059"/>
<feature type="compositionally biased region" description="Basic and acidic residues" evidence="1">
    <location>
        <begin position="119"/>
        <end position="130"/>
    </location>
</feature>
<feature type="compositionally biased region" description="Basic and acidic residues" evidence="1">
    <location>
        <begin position="96"/>
        <end position="106"/>
    </location>
</feature>
<evidence type="ECO:0000256" key="1">
    <source>
        <dbReference type="SAM" id="MobiDB-lite"/>
    </source>
</evidence>
<evidence type="ECO:0000313" key="2">
    <source>
        <dbReference type="Proteomes" id="UP000695026"/>
    </source>
</evidence>
<feature type="compositionally biased region" description="Low complexity" evidence="1">
    <location>
        <begin position="70"/>
        <end position="87"/>
    </location>
</feature>
<feature type="compositionally biased region" description="Polar residues" evidence="1">
    <location>
        <begin position="220"/>
        <end position="229"/>
    </location>
</feature>
<dbReference type="KEGG" id="pbi:103064059"/>
<gene>
    <name evidence="3" type="primary">LOC103064059</name>
</gene>
<sequence>MVEKEPEGKPRMESSLLLGSLADEQPSSEQTHGGSEESPSGSLGKGTSASQKRKNKKKNKNKTLPDSELHNALSSLSSAPSSLECSLTPNTADVKIPLEESQHSEETTSTSDESLTHPVSKEDMDNRTSDHNINVTPSEDESTGSSTEYQNSGMKRSLPESEVRHSNTTEVIEEPKRQKSASGSKKAKLEAAVGKNVSEEGEKTCTPVEESGEEKRGSATAGNQRQQSGKKAGMQEITHEVPGVKQRNEVEVSGLVEL</sequence>
<keyword evidence="2" id="KW-1185">Reference proteome</keyword>
<dbReference type="OMA" id="NCSIYMW"/>
<feature type="compositionally biased region" description="Low complexity" evidence="1">
    <location>
        <begin position="36"/>
        <end position="46"/>
    </location>
</feature>
<accession>A0A9F5IKC7</accession>
<feature type="compositionally biased region" description="Polar residues" evidence="1">
    <location>
        <begin position="131"/>
        <end position="154"/>
    </location>
</feature>
<dbReference type="RefSeq" id="XP_025026635.1">
    <property type="nucleotide sequence ID" value="XM_025170867.1"/>
</dbReference>
<dbReference type="OrthoDB" id="10402694at2759"/>
<protein>
    <submittedName>
        <fullName evidence="3">Uncharacterized protein LOC103064059</fullName>
    </submittedName>
</protein>
<feature type="region of interest" description="Disordered" evidence="1">
    <location>
        <begin position="1"/>
        <end position="258"/>
    </location>
</feature>
<dbReference type="Proteomes" id="UP000695026">
    <property type="component" value="Unplaced"/>
</dbReference>